<comment type="similarity">
    <text evidence="2">Belongs to the ABC transporter superfamily.</text>
</comment>
<dbReference type="Proteomes" id="UP000078389">
    <property type="component" value="Unassembled WGS sequence"/>
</dbReference>
<evidence type="ECO:0000256" key="2">
    <source>
        <dbReference type="ARBA" id="ARBA00005417"/>
    </source>
</evidence>
<sequence>MSAMTAMASNALPRANTESGTSPVALSVEGMAVTYSGLLEVCSDVSIDVRRGEALALIGESGSGKSVTVLAVTGLLGRGGAIVRGSVKLDGEEISHLSERERRRRGLLGKRIGMIFQNPSRALDPVFTIGQQLNEALSLTGLKGKVELRAKGAEWLRHVGLPDPEEALDCYPHQLSGGQRQRAMIAIALASEPALLIADEPTTALDVTIQAQVLNLIRRLQKELNLALVLVTHDFGVVAAMADRVAVMYGGQVVETGSVDEIIRTPRHPYTQALLASIPTGEAGARIQALPGSVPHAGAMPRGCRFHPRCPAALPLCQDSAPALQPAADGRVMRCLRADDLERHDA</sequence>
<dbReference type="InterPro" id="IPR050388">
    <property type="entry name" value="ABC_Ni/Peptide_Import"/>
</dbReference>
<keyword evidence="3" id="KW-0813">Transport</keyword>
<name>A0A178HPA7_9HYPH</name>
<dbReference type="InterPro" id="IPR003593">
    <property type="entry name" value="AAA+_ATPase"/>
</dbReference>
<dbReference type="GO" id="GO:0055085">
    <property type="term" value="P:transmembrane transport"/>
    <property type="evidence" value="ECO:0007669"/>
    <property type="project" value="UniProtKB-ARBA"/>
</dbReference>
<dbReference type="CDD" id="cd03257">
    <property type="entry name" value="ABC_NikE_OppD_transporters"/>
    <property type="match status" value="1"/>
</dbReference>
<evidence type="ECO:0000256" key="5">
    <source>
        <dbReference type="ARBA" id="ARBA00022741"/>
    </source>
</evidence>
<organism evidence="10 11">
    <name type="scientific">Devosia elaeis</name>
    <dbReference type="NCBI Taxonomy" id="1770058"/>
    <lineage>
        <taxon>Bacteria</taxon>
        <taxon>Pseudomonadati</taxon>
        <taxon>Pseudomonadota</taxon>
        <taxon>Alphaproteobacteria</taxon>
        <taxon>Hyphomicrobiales</taxon>
        <taxon>Devosiaceae</taxon>
        <taxon>Devosia</taxon>
    </lineage>
</organism>
<feature type="domain" description="ABC transporter" evidence="9">
    <location>
        <begin position="26"/>
        <end position="275"/>
    </location>
</feature>
<keyword evidence="11" id="KW-1185">Reference proteome</keyword>
<keyword evidence="6 10" id="KW-0067">ATP-binding</keyword>
<evidence type="ECO:0000256" key="6">
    <source>
        <dbReference type="ARBA" id="ARBA00022840"/>
    </source>
</evidence>
<feature type="region of interest" description="Disordered" evidence="8">
    <location>
        <begin position="1"/>
        <end position="20"/>
    </location>
</feature>
<dbReference type="PROSITE" id="PS50893">
    <property type="entry name" value="ABC_TRANSPORTER_2"/>
    <property type="match status" value="1"/>
</dbReference>
<keyword evidence="4" id="KW-1003">Cell membrane</keyword>
<dbReference type="InterPro" id="IPR027417">
    <property type="entry name" value="P-loop_NTPase"/>
</dbReference>
<evidence type="ECO:0000256" key="4">
    <source>
        <dbReference type="ARBA" id="ARBA00022475"/>
    </source>
</evidence>
<evidence type="ECO:0000259" key="9">
    <source>
        <dbReference type="PROSITE" id="PS50893"/>
    </source>
</evidence>
<dbReference type="PANTHER" id="PTHR43297:SF2">
    <property type="entry name" value="DIPEPTIDE TRANSPORT ATP-BINDING PROTEIN DPPD"/>
    <property type="match status" value="1"/>
</dbReference>
<dbReference type="Gene3D" id="3.40.50.300">
    <property type="entry name" value="P-loop containing nucleotide triphosphate hydrolases"/>
    <property type="match status" value="1"/>
</dbReference>
<dbReference type="PANTHER" id="PTHR43297">
    <property type="entry name" value="OLIGOPEPTIDE TRANSPORT ATP-BINDING PROTEIN APPD"/>
    <property type="match status" value="1"/>
</dbReference>
<dbReference type="SUPFAM" id="SSF52540">
    <property type="entry name" value="P-loop containing nucleoside triphosphate hydrolases"/>
    <property type="match status" value="1"/>
</dbReference>
<keyword evidence="7" id="KW-0472">Membrane</keyword>
<evidence type="ECO:0000313" key="11">
    <source>
        <dbReference type="Proteomes" id="UP000078389"/>
    </source>
</evidence>
<dbReference type="AlphaFoldDB" id="A0A178HPA7"/>
<evidence type="ECO:0000256" key="3">
    <source>
        <dbReference type="ARBA" id="ARBA00022448"/>
    </source>
</evidence>
<comment type="caution">
    <text evidence="10">The sequence shown here is derived from an EMBL/GenBank/DDBJ whole genome shotgun (WGS) entry which is preliminary data.</text>
</comment>
<dbReference type="GO" id="GO:0005886">
    <property type="term" value="C:plasma membrane"/>
    <property type="evidence" value="ECO:0007669"/>
    <property type="project" value="UniProtKB-SubCell"/>
</dbReference>
<proteinExistence type="inferred from homology"/>
<protein>
    <submittedName>
        <fullName evidence="10">Peptide ABC transporter ATP-binding protein</fullName>
    </submittedName>
</protein>
<dbReference type="Pfam" id="PF00005">
    <property type="entry name" value="ABC_tran"/>
    <property type="match status" value="1"/>
</dbReference>
<dbReference type="NCBIfam" id="TIGR01727">
    <property type="entry name" value="oligo_HPY"/>
    <property type="match status" value="1"/>
</dbReference>
<dbReference type="SMART" id="SM00382">
    <property type="entry name" value="AAA"/>
    <property type="match status" value="1"/>
</dbReference>
<accession>A0A178HPA7</accession>
<dbReference type="Pfam" id="PF08352">
    <property type="entry name" value="oligo_HPY"/>
    <property type="match status" value="1"/>
</dbReference>
<dbReference type="InterPro" id="IPR003439">
    <property type="entry name" value="ABC_transporter-like_ATP-bd"/>
</dbReference>
<evidence type="ECO:0000313" key="10">
    <source>
        <dbReference type="EMBL" id="OAM74557.1"/>
    </source>
</evidence>
<gene>
    <name evidence="10" type="primary">dppD</name>
    <name evidence="10" type="ORF">A3840_15575</name>
</gene>
<dbReference type="GO" id="GO:0016887">
    <property type="term" value="F:ATP hydrolysis activity"/>
    <property type="evidence" value="ECO:0007669"/>
    <property type="project" value="InterPro"/>
</dbReference>
<dbReference type="FunFam" id="3.40.50.300:FF:000016">
    <property type="entry name" value="Oligopeptide ABC transporter ATP-binding component"/>
    <property type="match status" value="1"/>
</dbReference>
<dbReference type="PROSITE" id="PS00211">
    <property type="entry name" value="ABC_TRANSPORTER_1"/>
    <property type="match status" value="1"/>
</dbReference>
<dbReference type="STRING" id="1770058.A3840_15575"/>
<dbReference type="GO" id="GO:0015833">
    <property type="term" value="P:peptide transport"/>
    <property type="evidence" value="ECO:0007669"/>
    <property type="project" value="InterPro"/>
</dbReference>
<evidence type="ECO:0000256" key="1">
    <source>
        <dbReference type="ARBA" id="ARBA00004417"/>
    </source>
</evidence>
<keyword evidence="5" id="KW-0547">Nucleotide-binding</keyword>
<comment type="subcellular location">
    <subcellularLocation>
        <location evidence="1">Cell inner membrane</location>
        <topology evidence="1">Peripheral membrane protein</topology>
    </subcellularLocation>
</comment>
<evidence type="ECO:0000256" key="8">
    <source>
        <dbReference type="SAM" id="MobiDB-lite"/>
    </source>
</evidence>
<dbReference type="InterPro" id="IPR017871">
    <property type="entry name" value="ABC_transporter-like_CS"/>
</dbReference>
<dbReference type="EMBL" id="LVVY01000119">
    <property type="protein sequence ID" value="OAM74557.1"/>
    <property type="molecule type" value="Genomic_DNA"/>
</dbReference>
<dbReference type="InterPro" id="IPR013563">
    <property type="entry name" value="Oligopep_ABC_C"/>
</dbReference>
<reference evidence="10 11" key="1">
    <citation type="submission" date="2016-03" db="EMBL/GenBank/DDBJ databases">
        <title>Genome sequencing of Devosia sp. S37.</title>
        <authorList>
            <person name="Mohd Nor M."/>
        </authorList>
    </citation>
    <scope>NUCLEOTIDE SEQUENCE [LARGE SCALE GENOMIC DNA]</scope>
    <source>
        <strain evidence="10 11">S37</strain>
    </source>
</reference>
<dbReference type="GO" id="GO:0005524">
    <property type="term" value="F:ATP binding"/>
    <property type="evidence" value="ECO:0007669"/>
    <property type="project" value="UniProtKB-KW"/>
</dbReference>
<evidence type="ECO:0000256" key="7">
    <source>
        <dbReference type="ARBA" id="ARBA00023136"/>
    </source>
</evidence>